<keyword evidence="8" id="KW-1185">Reference proteome</keyword>
<evidence type="ECO:0000313" key="7">
    <source>
        <dbReference type="EMBL" id="KAL3816732.1"/>
    </source>
</evidence>
<feature type="transmembrane region" description="Helical" evidence="6">
    <location>
        <begin position="138"/>
        <end position="157"/>
    </location>
</feature>
<feature type="transmembrane region" description="Helical" evidence="6">
    <location>
        <begin position="205"/>
        <end position="225"/>
    </location>
</feature>
<dbReference type="SUPFAM" id="SSF103473">
    <property type="entry name" value="MFS general substrate transporter"/>
    <property type="match status" value="1"/>
</dbReference>
<evidence type="ECO:0000256" key="5">
    <source>
        <dbReference type="SAM" id="MobiDB-lite"/>
    </source>
</evidence>
<feature type="region of interest" description="Disordered" evidence="5">
    <location>
        <begin position="244"/>
        <end position="269"/>
    </location>
</feature>
<feature type="compositionally biased region" description="Basic and acidic residues" evidence="5">
    <location>
        <begin position="336"/>
        <end position="359"/>
    </location>
</feature>
<feature type="transmembrane region" description="Helical" evidence="6">
    <location>
        <begin position="308"/>
        <end position="331"/>
    </location>
</feature>
<dbReference type="AlphaFoldDB" id="A0ABD3RWX7"/>
<organism evidence="7 8">
    <name type="scientific">Cyclostephanos tholiformis</name>
    <dbReference type="NCBI Taxonomy" id="382380"/>
    <lineage>
        <taxon>Eukaryota</taxon>
        <taxon>Sar</taxon>
        <taxon>Stramenopiles</taxon>
        <taxon>Ochrophyta</taxon>
        <taxon>Bacillariophyta</taxon>
        <taxon>Coscinodiscophyceae</taxon>
        <taxon>Thalassiosirophycidae</taxon>
        <taxon>Stephanodiscales</taxon>
        <taxon>Stephanodiscaceae</taxon>
        <taxon>Cyclostephanos</taxon>
    </lineage>
</organism>
<keyword evidence="3 6" id="KW-1133">Transmembrane helix</keyword>
<dbReference type="InterPro" id="IPR036259">
    <property type="entry name" value="MFS_trans_sf"/>
</dbReference>
<feature type="region of interest" description="Disordered" evidence="5">
    <location>
        <begin position="47"/>
        <end position="79"/>
    </location>
</feature>
<feature type="transmembrane region" description="Helical" evidence="6">
    <location>
        <begin position="279"/>
        <end position="302"/>
    </location>
</feature>
<evidence type="ECO:0000256" key="4">
    <source>
        <dbReference type="ARBA" id="ARBA00023136"/>
    </source>
</evidence>
<evidence type="ECO:0000313" key="8">
    <source>
        <dbReference type="Proteomes" id="UP001530377"/>
    </source>
</evidence>
<feature type="transmembrane region" description="Helical" evidence="6">
    <location>
        <begin position="106"/>
        <end position="126"/>
    </location>
</feature>
<feature type="transmembrane region" description="Helical" evidence="6">
    <location>
        <begin position="571"/>
        <end position="594"/>
    </location>
</feature>
<dbReference type="GO" id="GO:0016020">
    <property type="term" value="C:membrane"/>
    <property type="evidence" value="ECO:0007669"/>
    <property type="project" value="UniProtKB-SubCell"/>
</dbReference>
<dbReference type="EMBL" id="JALLPB020000135">
    <property type="protein sequence ID" value="KAL3816732.1"/>
    <property type="molecule type" value="Genomic_DNA"/>
</dbReference>
<accession>A0ABD3RWX7</accession>
<feature type="compositionally biased region" description="Pro residues" evidence="5">
    <location>
        <begin position="55"/>
        <end position="75"/>
    </location>
</feature>
<protein>
    <submittedName>
        <fullName evidence="7">Uncharacterized protein</fullName>
    </submittedName>
</protein>
<feature type="transmembrane region" description="Helical" evidence="6">
    <location>
        <begin position="398"/>
        <end position="417"/>
    </location>
</feature>
<gene>
    <name evidence="7" type="ORF">ACHAXA_002218</name>
</gene>
<feature type="compositionally biased region" description="Basic and acidic residues" evidence="5">
    <location>
        <begin position="249"/>
        <end position="259"/>
    </location>
</feature>
<keyword evidence="4 6" id="KW-0472">Membrane</keyword>
<keyword evidence="2 6" id="KW-0812">Transmembrane</keyword>
<comment type="subcellular location">
    <subcellularLocation>
        <location evidence="1">Membrane</location>
        <topology evidence="1">Multi-pass membrane protein</topology>
    </subcellularLocation>
</comment>
<feature type="transmembrane region" description="Helical" evidence="6">
    <location>
        <begin position="471"/>
        <end position="491"/>
    </location>
</feature>
<dbReference type="PANTHER" id="PTHR23294:SF0">
    <property type="entry name" value="UNC93-LIKE PROTEIN MFSD11"/>
    <property type="match status" value="1"/>
</dbReference>
<name>A0ABD3RWX7_9STRA</name>
<evidence type="ECO:0000256" key="3">
    <source>
        <dbReference type="ARBA" id="ARBA00022989"/>
    </source>
</evidence>
<dbReference type="Proteomes" id="UP001530377">
    <property type="component" value="Unassembled WGS sequence"/>
</dbReference>
<reference evidence="7 8" key="1">
    <citation type="submission" date="2024-10" db="EMBL/GenBank/DDBJ databases">
        <title>Updated reference genomes for cyclostephanoid diatoms.</title>
        <authorList>
            <person name="Roberts W.R."/>
            <person name="Alverson A.J."/>
        </authorList>
    </citation>
    <scope>NUCLEOTIDE SEQUENCE [LARGE SCALE GENOMIC DNA]</scope>
    <source>
        <strain evidence="7 8">AJA228-03</strain>
    </source>
</reference>
<evidence type="ECO:0000256" key="6">
    <source>
        <dbReference type="SAM" id="Phobius"/>
    </source>
</evidence>
<sequence>MATASGGGGPASIDETTIILTNLILYSSTIVGTASPTPADVAARGRMIDPHLDPTSPPPPHPSIAPPSSPPPNPSPLHLLLVLDEDDKSSSSSSSSMMIRRNFNRMSILFAINHGCSVSVLGLANARLGNAGVWSSGVLYACYTMSALFGTTSVIASRWGCRDGLVLGMGTSAAYVVGFYLSSIFAPLSGDELDDGDDCKVWLRYVISIAGAMVGGVGSSVLWVSQGAYFATSSRLYASANTRTTATAEDGRQHPRGADGEAGAAATSSLEEEDATSEFGAAFAFVFLLFEVMLRSLSTFLIRTVGLSWRVVLGLYALLSILSAVSMMYVADPEERCRDDRHDRARRTDNGASSDDDHVYVNVDDDDDGGDAVVDHHQPPLKAAAALDILRGDTKAKYLAPVCVLFGLSTSFALSILNGEVIQRVLSDPDSTYVGLYTAMTSLVAAGASLIFGMLQSSSSRGGRSRCEKDAVLTIGASSYLLISLLFLSPLDWDRATLLLIYTLLGVGRATYEGTLRAVFADYFPNDKEGAFGCIILFTGTASTVGYVLSATRALECDSVGRYCLKYSDGTIHNVLVMECVTIATAVIAIPSIWRADWLFRNDGIM</sequence>
<feature type="transmembrane region" description="Helical" evidence="6">
    <location>
        <begin position="437"/>
        <end position="455"/>
    </location>
</feature>
<comment type="caution">
    <text evidence="7">The sequence shown here is derived from an EMBL/GenBank/DDBJ whole genome shotgun (WGS) entry which is preliminary data.</text>
</comment>
<evidence type="ECO:0000256" key="2">
    <source>
        <dbReference type="ARBA" id="ARBA00022692"/>
    </source>
</evidence>
<feature type="region of interest" description="Disordered" evidence="5">
    <location>
        <begin position="336"/>
        <end position="360"/>
    </location>
</feature>
<proteinExistence type="predicted"/>
<evidence type="ECO:0000256" key="1">
    <source>
        <dbReference type="ARBA" id="ARBA00004141"/>
    </source>
</evidence>
<feature type="transmembrane region" description="Helical" evidence="6">
    <location>
        <begin position="530"/>
        <end position="550"/>
    </location>
</feature>
<dbReference type="Gene3D" id="1.20.1250.20">
    <property type="entry name" value="MFS general substrate transporter like domains"/>
    <property type="match status" value="1"/>
</dbReference>
<feature type="transmembrane region" description="Helical" evidence="6">
    <location>
        <begin position="164"/>
        <end position="185"/>
    </location>
</feature>
<dbReference type="InterPro" id="IPR051617">
    <property type="entry name" value="UNC-93-like_regulator"/>
</dbReference>
<dbReference type="PANTHER" id="PTHR23294">
    <property type="entry name" value="ET TRANSLATION PRODUCT-RELATED"/>
    <property type="match status" value="1"/>
</dbReference>